<dbReference type="InterPro" id="IPR001344">
    <property type="entry name" value="Chloro_AB-bd_pln"/>
</dbReference>
<dbReference type="Pfam" id="PF00504">
    <property type="entry name" value="Chloroa_b-bind"/>
    <property type="match status" value="2"/>
</dbReference>
<evidence type="ECO:0000256" key="12">
    <source>
        <dbReference type="ARBA" id="ARBA00023078"/>
    </source>
</evidence>
<dbReference type="EMBL" id="FN649760">
    <property type="protein sequence ID" value="CBN80510.1"/>
    <property type="molecule type" value="Genomic_DNA"/>
</dbReference>
<dbReference type="GO" id="GO:0009523">
    <property type="term" value="C:photosystem II"/>
    <property type="evidence" value="ECO:0007669"/>
    <property type="project" value="UniProtKB-KW"/>
</dbReference>
<evidence type="ECO:0000256" key="15">
    <source>
        <dbReference type="ARBA" id="ARBA00023276"/>
    </source>
</evidence>
<evidence type="ECO:0000313" key="18">
    <source>
        <dbReference type="EMBL" id="CBN80510.1"/>
    </source>
</evidence>
<dbReference type="Proteomes" id="UP000002630">
    <property type="component" value="Unassembled WGS sequence"/>
</dbReference>
<feature type="chain" id="PRO_5003117397" evidence="17">
    <location>
        <begin position="17"/>
        <end position="377"/>
    </location>
</feature>
<dbReference type="eggNOG" id="ENOG502S3EU">
    <property type="taxonomic scope" value="Eukaryota"/>
</dbReference>
<reference evidence="18 19" key="1">
    <citation type="journal article" date="2010" name="Nature">
        <title>The Ectocarpus genome and the independent evolution of multicellularity in brown algae.</title>
        <authorList>
            <person name="Cock J.M."/>
            <person name="Sterck L."/>
            <person name="Rouze P."/>
            <person name="Scornet D."/>
            <person name="Allen A.E."/>
            <person name="Amoutzias G."/>
            <person name="Anthouard V."/>
            <person name="Artiguenave F."/>
            <person name="Aury J.M."/>
            <person name="Badger J.H."/>
            <person name="Beszteri B."/>
            <person name="Billiau K."/>
            <person name="Bonnet E."/>
            <person name="Bothwell J.H."/>
            <person name="Bowler C."/>
            <person name="Boyen C."/>
            <person name="Brownlee C."/>
            <person name="Carrano C.J."/>
            <person name="Charrier B."/>
            <person name="Cho G.Y."/>
            <person name="Coelho S.M."/>
            <person name="Collen J."/>
            <person name="Corre E."/>
            <person name="Da Silva C."/>
            <person name="Delage L."/>
            <person name="Delaroque N."/>
            <person name="Dittami S.M."/>
            <person name="Doulbeau S."/>
            <person name="Elias M."/>
            <person name="Farnham G."/>
            <person name="Gachon C.M."/>
            <person name="Gschloessl B."/>
            <person name="Heesch S."/>
            <person name="Jabbari K."/>
            <person name="Jubin C."/>
            <person name="Kawai H."/>
            <person name="Kimura K."/>
            <person name="Kloareg B."/>
            <person name="Kupper F.C."/>
            <person name="Lang D."/>
            <person name="Le Bail A."/>
            <person name="Leblanc C."/>
            <person name="Lerouge P."/>
            <person name="Lohr M."/>
            <person name="Lopez P.J."/>
            <person name="Martens C."/>
            <person name="Maumus F."/>
            <person name="Michel G."/>
            <person name="Miranda-Saavedra D."/>
            <person name="Morales J."/>
            <person name="Moreau H."/>
            <person name="Motomura T."/>
            <person name="Nagasato C."/>
            <person name="Napoli C.A."/>
            <person name="Nelson D.R."/>
            <person name="Nyvall-Collen P."/>
            <person name="Peters A.F."/>
            <person name="Pommier C."/>
            <person name="Potin P."/>
            <person name="Poulain J."/>
            <person name="Quesneville H."/>
            <person name="Read B."/>
            <person name="Rensing S.A."/>
            <person name="Ritter A."/>
            <person name="Rousvoal S."/>
            <person name="Samanta M."/>
            <person name="Samson G."/>
            <person name="Schroeder D.C."/>
            <person name="Segurens B."/>
            <person name="Strittmatter M."/>
            <person name="Tonon T."/>
            <person name="Tregear J.W."/>
            <person name="Valentin K."/>
            <person name="von Dassow P."/>
            <person name="Yamagishi T."/>
            <person name="Van de Peer Y."/>
            <person name="Wincker P."/>
        </authorList>
    </citation>
    <scope>NUCLEOTIDE SEQUENCE [LARGE SCALE GENOMIC DNA]</scope>
    <source>
        <strain evidence="19">Ec32 / CCAP1310/4</strain>
    </source>
</reference>
<evidence type="ECO:0000256" key="10">
    <source>
        <dbReference type="ARBA" id="ARBA00022946"/>
    </source>
</evidence>
<dbReference type="Gene3D" id="1.10.3460.10">
    <property type="entry name" value="Chlorophyll a/b binding protein domain"/>
    <property type="match status" value="2"/>
</dbReference>
<evidence type="ECO:0000256" key="4">
    <source>
        <dbReference type="ARBA" id="ARBA00011623"/>
    </source>
</evidence>
<keyword evidence="13" id="KW-0472">Membrane</keyword>
<keyword evidence="10" id="KW-0809">Transit peptide</keyword>
<sequence>MKSCVVAAACVAGAQAFVAPSAFNGAAVATPAKSSSAMKMSFESEIGAQPPLGFWDPLGLLEDADQERFERLRYVEVKHGRIAMLAIAGHLTQQNTRLPGMLSNSANLSFADMPNGVAALSKIPPAGLAQIFAFIGFLELAVMKNVEGSFPGDFTLGGNPFGSSWDAMSEETQASKRAIDAFNGAAVATPAKSSSAMKMSFESEIGAQPPLGFWDPLGLLEDADQERFERLRYVEVKHGRIAMLAIAGHLTQQNTRLPGMLSNSANLSFADMPNGVAALSKIPPAGLAQIFAFIGFLELAVMKNVEGSFPGDFTLGGNPFGSSWDAMSEETQASKRAIELNNGRAAQMGILALMVHEELNNKPYVINDLLGAGYTFN</sequence>
<evidence type="ECO:0000256" key="17">
    <source>
        <dbReference type="SAM" id="SignalP"/>
    </source>
</evidence>
<gene>
    <name evidence="18" type="primary">LHCP48</name>
    <name evidence="18" type="ORF">Esi_0492_0007</name>
</gene>
<keyword evidence="14" id="KW-0437">Light-harvesting polypeptide</keyword>
<keyword evidence="6" id="KW-0150">Chloroplast</keyword>
<feature type="binding site" evidence="16">
    <location>
        <position position="240"/>
    </location>
    <ligand>
        <name>chlorophyll a</name>
        <dbReference type="ChEBI" id="CHEBI:58416"/>
        <label>1</label>
    </ligand>
</feature>
<dbReference type="GO" id="GO:0030076">
    <property type="term" value="C:light-harvesting complex"/>
    <property type="evidence" value="ECO:0007669"/>
    <property type="project" value="UniProtKB-KW"/>
</dbReference>
<keyword evidence="8" id="KW-0934">Plastid</keyword>
<dbReference type="GO" id="GO:0016168">
    <property type="term" value="F:chlorophyll binding"/>
    <property type="evidence" value="ECO:0007669"/>
    <property type="project" value="UniProtKB-KW"/>
</dbReference>
<evidence type="ECO:0000256" key="8">
    <source>
        <dbReference type="ARBA" id="ARBA00022640"/>
    </source>
</evidence>
<dbReference type="InterPro" id="IPR022796">
    <property type="entry name" value="Chloroa_b-bind"/>
</dbReference>
<comment type="function">
    <text evidence="1">The light-harvesting complex (LHC) functions as a light receptor, it captures and delivers excitation energy to photosystems with which it is closely associated. Energy is transferred from the carotenoid and chlorophyll C (or B) to chlorophyll A and the photosynthetic reaction centers where it is used to synthesize ATP and reducing power.</text>
</comment>
<keyword evidence="12" id="KW-0793">Thylakoid</keyword>
<dbReference type="SUPFAM" id="SSF103511">
    <property type="entry name" value="Chlorophyll a-b binding protein"/>
    <property type="match status" value="2"/>
</dbReference>
<accession>D8LNK6</accession>
<keyword evidence="19" id="KW-1185">Reference proteome</keyword>
<feature type="binding site" evidence="16">
    <location>
        <position position="79"/>
    </location>
    <ligand>
        <name>chlorophyll a</name>
        <dbReference type="ChEBI" id="CHEBI:58416"/>
        <label>1</label>
    </ligand>
</feature>
<keyword evidence="17" id="KW-0732">Signal</keyword>
<evidence type="ECO:0000256" key="6">
    <source>
        <dbReference type="ARBA" id="ARBA00022528"/>
    </source>
</evidence>
<evidence type="ECO:0000256" key="5">
    <source>
        <dbReference type="ARBA" id="ARBA00022494"/>
    </source>
</evidence>
<evidence type="ECO:0000256" key="13">
    <source>
        <dbReference type="ARBA" id="ARBA00023136"/>
    </source>
</evidence>
<evidence type="ECO:0000313" key="19">
    <source>
        <dbReference type="Proteomes" id="UP000002630"/>
    </source>
</evidence>
<dbReference type="PANTHER" id="PTHR21649">
    <property type="entry name" value="CHLOROPHYLL A/B BINDING PROTEIN"/>
    <property type="match status" value="1"/>
</dbReference>
<keyword evidence="7" id="KW-0602">Photosynthesis</keyword>
<keyword evidence="9" id="KW-0812">Transmembrane</keyword>
<dbReference type="FunFam" id="1.10.3460.10:FF:000011">
    <property type="entry name" value="Fucoxanthin chlorophyll a/c protein 8"/>
    <property type="match status" value="1"/>
</dbReference>
<feature type="binding site" evidence="16">
    <location>
        <position position="76"/>
    </location>
    <ligand>
        <name>chlorophyll a</name>
        <dbReference type="ChEBI" id="CHEBI:58416"/>
        <label>1</label>
    </ligand>
</feature>
<evidence type="ECO:0000256" key="16">
    <source>
        <dbReference type="PIRSR" id="PIRSR601344-1"/>
    </source>
</evidence>
<feature type="signal peptide" evidence="17">
    <location>
        <begin position="1"/>
        <end position="16"/>
    </location>
</feature>
<keyword evidence="15" id="KW-0604">Photosystem II</keyword>
<comment type="subunit">
    <text evidence="4">The LHC complex of chromophytic algae is composed of fucoxanthin, chlorophyll A and C bound non-covalently by fucoxanthin chlorophyll proteins (FCPs). The ratio of pigments in this LHC is; fucoxanthin: chlorophyll C: chlorophyll A; (0.6-1): (0.1-0.3): (1).</text>
</comment>
<dbReference type="InParanoid" id="D8LNK6"/>
<feature type="binding site" evidence="16">
    <location>
        <position position="55"/>
    </location>
    <ligand>
        <name>chlorophyll a</name>
        <dbReference type="ChEBI" id="CHEBI:58416"/>
        <label>1</label>
    </ligand>
</feature>
<evidence type="ECO:0000256" key="2">
    <source>
        <dbReference type="ARBA" id="ARBA00004334"/>
    </source>
</evidence>
<evidence type="ECO:0000256" key="3">
    <source>
        <dbReference type="ARBA" id="ARBA00005933"/>
    </source>
</evidence>
<keyword evidence="5 16" id="KW-0148">Chlorophyll</keyword>
<organism evidence="18 19">
    <name type="scientific">Ectocarpus siliculosus</name>
    <name type="common">Brown alga</name>
    <name type="synonym">Conferva siliculosa</name>
    <dbReference type="NCBI Taxonomy" id="2880"/>
    <lineage>
        <taxon>Eukaryota</taxon>
        <taxon>Sar</taxon>
        <taxon>Stramenopiles</taxon>
        <taxon>Ochrophyta</taxon>
        <taxon>PX clade</taxon>
        <taxon>Phaeophyceae</taxon>
        <taxon>Ectocarpales</taxon>
        <taxon>Ectocarpaceae</taxon>
        <taxon>Ectocarpus</taxon>
    </lineage>
</organism>
<dbReference type="GO" id="GO:0009765">
    <property type="term" value="P:photosynthesis, light harvesting"/>
    <property type="evidence" value="ECO:0007669"/>
    <property type="project" value="InterPro"/>
</dbReference>
<dbReference type="OrthoDB" id="407142at2759"/>
<proteinExistence type="inferred from homology"/>
<evidence type="ECO:0000256" key="1">
    <source>
        <dbReference type="ARBA" id="ARBA00004022"/>
    </source>
</evidence>
<feature type="binding site" description="axial binding residue" evidence="16">
    <location>
        <position position="81"/>
    </location>
    <ligand>
        <name>chlorophyll b</name>
        <dbReference type="ChEBI" id="CHEBI:61721"/>
        <label>1</label>
    </ligand>
    <ligandPart>
        <name>Mg</name>
        <dbReference type="ChEBI" id="CHEBI:25107"/>
    </ligandPart>
</feature>
<name>D8LNK6_ECTSI</name>
<keyword evidence="11" id="KW-0157">Chromophore</keyword>
<evidence type="ECO:0000256" key="14">
    <source>
        <dbReference type="ARBA" id="ARBA00023243"/>
    </source>
</evidence>
<evidence type="ECO:0000256" key="9">
    <source>
        <dbReference type="ARBA" id="ARBA00022692"/>
    </source>
</evidence>
<comment type="subcellular location">
    <subcellularLocation>
        <location evidence="2">Plastid</location>
        <location evidence="2">Chloroplast thylakoid membrane</location>
    </subcellularLocation>
</comment>
<comment type="similarity">
    <text evidence="3">Belongs to the fucoxanthin chlorophyll protein family.</text>
</comment>
<evidence type="ECO:0000256" key="7">
    <source>
        <dbReference type="ARBA" id="ARBA00022531"/>
    </source>
</evidence>
<evidence type="ECO:0000256" key="11">
    <source>
        <dbReference type="ARBA" id="ARBA00022991"/>
    </source>
</evidence>
<dbReference type="GO" id="GO:0009535">
    <property type="term" value="C:chloroplast thylakoid membrane"/>
    <property type="evidence" value="ECO:0007669"/>
    <property type="project" value="UniProtKB-SubCell"/>
</dbReference>
<dbReference type="AlphaFoldDB" id="D8LNK6"/>
<feature type="binding site" evidence="16">
    <location>
        <position position="235"/>
    </location>
    <ligand>
        <name>chlorophyll a</name>
        <dbReference type="ChEBI" id="CHEBI:58416"/>
        <label>1</label>
    </ligand>
</feature>
<feature type="binding site" evidence="16">
    <location>
        <position position="252"/>
    </location>
    <ligand>
        <name>chlorophyll a</name>
        <dbReference type="ChEBI" id="CHEBI:58416"/>
        <label>1</label>
    </ligand>
</feature>
<protein>
    <submittedName>
        <fullName evidence="18">Light harvesting complex protein</fullName>
    </submittedName>
</protein>